<feature type="region of interest" description="Disordered" evidence="1">
    <location>
        <begin position="85"/>
        <end position="104"/>
    </location>
</feature>
<proteinExistence type="predicted"/>
<name>A0A2V3TT20_9HYPH</name>
<organism evidence="2 3">
    <name type="scientific">Chelatococcus asaccharovorans</name>
    <dbReference type="NCBI Taxonomy" id="28210"/>
    <lineage>
        <taxon>Bacteria</taxon>
        <taxon>Pseudomonadati</taxon>
        <taxon>Pseudomonadota</taxon>
        <taxon>Alphaproteobacteria</taxon>
        <taxon>Hyphomicrobiales</taxon>
        <taxon>Chelatococcaceae</taxon>
        <taxon>Chelatococcus</taxon>
    </lineage>
</organism>
<sequence>MSDTKVILSPAVRASFGNSDKPEKKAVFRAATSKLEKKAAAVAETITVPAGIEFARFEHGGRTYALSARIIVEVEALENRVPNIVIRSSQSPAGRKSSPPSRRS</sequence>
<comment type="caution">
    <text evidence="2">The sequence shown here is derived from an EMBL/GenBank/DDBJ whole genome shotgun (WGS) entry which is preliminary data.</text>
</comment>
<evidence type="ECO:0000313" key="2">
    <source>
        <dbReference type="EMBL" id="PXW51146.1"/>
    </source>
</evidence>
<reference evidence="2 3" key="1">
    <citation type="submission" date="2018-05" db="EMBL/GenBank/DDBJ databases">
        <title>Genomic Encyclopedia of Type Strains, Phase IV (KMG-IV): sequencing the most valuable type-strain genomes for metagenomic binning, comparative biology and taxonomic classification.</title>
        <authorList>
            <person name="Goeker M."/>
        </authorList>
    </citation>
    <scope>NUCLEOTIDE SEQUENCE [LARGE SCALE GENOMIC DNA]</scope>
    <source>
        <strain evidence="2 3">DSM 6462</strain>
    </source>
</reference>
<accession>A0A2V3TT20</accession>
<feature type="compositionally biased region" description="Polar residues" evidence="1">
    <location>
        <begin position="86"/>
        <end position="104"/>
    </location>
</feature>
<evidence type="ECO:0000256" key="1">
    <source>
        <dbReference type="SAM" id="MobiDB-lite"/>
    </source>
</evidence>
<gene>
    <name evidence="2" type="ORF">C7450_12137</name>
</gene>
<dbReference type="Proteomes" id="UP000248021">
    <property type="component" value="Unassembled WGS sequence"/>
</dbReference>
<protein>
    <submittedName>
        <fullName evidence="2">Uncharacterized protein</fullName>
    </submittedName>
</protein>
<dbReference type="RefSeq" id="WP_068184805.1">
    <property type="nucleotide sequence ID" value="NZ_JAHBRY010000004.1"/>
</dbReference>
<dbReference type="AlphaFoldDB" id="A0A2V3TT20"/>
<keyword evidence="3" id="KW-1185">Reference proteome</keyword>
<evidence type="ECO:0000313" key="3">
    <source>
        <dbReference type="Proteomes" id="UP000248021"/>
    </source>
</evidence>
<dbReference type="EMBL" id="QJJK01000021">
    <property type="protein sequence ID" value="PXW51146.1"/>
    <property type="molecule type" value="Genomic_DNA"/>
</dbReference>
<dbReference type="OrthoDB" id="9834949at2"/>